<evidence type="ECO:0000313" key="2">
    <source>
        <dbReference type="Proteomes" id="UP000054565"/>
    </source>
</evidence>
<dbReference type="AlphaFoldDB" id="A0A0J6YK34"/>
<organism evidence="1 2">
    <name type="scientific">Coccidioides immitis RMSCC 2394</name>
    <dbReference type="NCBI Taxonomy" id="404692"/>
    <lineage>
        <taxon>Eukaryota</taxon>
        <taxon>Fungi</taxon>
        <taxon>Dikarya</taxon>
        <taxon>Ascomycota</taxon>
        <taxon>Pezizomycotina</taxon>
        <taxon>Eurotiomycetes</taxon>
        <taxon>Eurotiomycetidae</taxon>
        <taxon>Onygenales</taxon>
        <taxon>Onygenaceae</taxon>
        <taxon>Coccidioides</taxon>
    </lineage>
</organism>
<proteinExistence type="predicted"/>
<dbReference type="EMBL" id="DS028097">
    <property type="protein sequence ID" value="KMP07469.1"/>
    <property type="molecule type" value="Genomic_DNA"/>
</dbReference>
<reference evidence="2" key="1">
    <citation type="journal article" date="2010" name="Genome Res.">
        <title>Population genomic sequencing of Coccidioides fungi reveals recent hybridization and transposon control.</title>
        <authorList>
            <person name="Neafsey D.E."/>
            <person name="Barker B.M."/>
            <person name="Sharpton T.J."/>
            <person name="Stajich J.E."/>
            <person name="Park D.J."/>
            <person name="Whiston E."/>
            <person name="Hung C.-Y."/>
            <person name="McMahan C."/>
            <person name="White J."/>
            <person name="Sykes S."/>
            <person name="Heiman D."/>
            <person name="Young S."/>
            <person name="Zeng Q."/>
            <person name="Abouelleil A."/>
            <person name="Aftuck L."/>
            <person name="Bessette D."/>
            <person name="Brown A."/>
            <person name="FitzGerald M."/>
            <person name="Lui A."/>
            <person name="Macdonald J.P."/>
            <person name="Priest M."/>
            <person name="Orbach M.J."/>
            <person name="Galgiani J.N."/>
            <person name="Kirkland T.N."/>
            <person name="Cole G.T."/>
            <person name="Birren B.W."/>
            <person name="Henn M.R."/>
            <person name="Taylor J.W."/>
            <person name="Rounsley S.D."/>
        </authorList>
    </citation>
    <scope>NUCLEOTIDE SEQUENCE [LARGE SCALE GENOMIC DNA]</scope>
    <source>
        <strain evidence="2">RMSCC 2394</strain>
    </source>
</reference>
<protein>
    <submittedName>
        <fullName evidence="1">Uncharacterized protein</fullName>
    </submittedName>
</protein>
<name>A0A0J6YK34_COCIT</name>
<accession>A0A0J6YK34</accession>
<dbReference type="Proteomes" id="UP000054565">
    <property type="component" value="Unassembled WGS sequence"/>
</dbReference>
<evidence type="ECO:0000313" key="1">
    <source>
        <dbReference type="EMBL" id="KMP07469.1"/>
    </source>
</evidence>
<gene>
    <name evidence="1" type="ORF">CIRG_07151</name>
</gene>
<sequence length="103" mass="11141">MFILMTQVRTSDGARVPVYMCVSGYCLGSGGGGAVACAGPRLVKPGCLSGGEGRRWQEKARTGGYRGVGEEERWLTALRNALRAEEAVGDPGMRLFKRRETFI</sequence>